<comment type="caution">
    <text evidence="2">The sequence shown here is derived from an EMBL/GenBank/DDBJ whole genome shotgun (WGS) entry which is preliminary data.</text>
</comment>
<reference evidence="2 3" key="1">
    <citation type="journal article" date="2013" name="Proc. Natl. Acad. Sci. U.S.A.">
        <title>The king cobra genome reveals dynamic gene evolution and adaptation in the snake venom system.</title>
        <authorList>
            <person name="Vonk F.J."/>
            <person name="Casewell N.R."/>
            <person name="Henkel C.V."/>
            <person name="Heimberg A.M."/>
            <person name="Jansen H.J."/>
            <person name="McCleary R.J."/>
            <person name="Kerkkamp H.M."/>
            <person name="Vos R.A."/>
            <person name="Guerreiro I."/>
            <person name="Calvete J.J."/>
            <person name="Wuster W."/>
            <person name="Woods A.E."/>
            <person name="Logan J.M."/>
            <person name="Harrison R.A."/>
            <person name="Castoe T.A."/>
            <person name="de Koning A.P."/>
            <person name="Pollock D.D."/>
            <person name="Yandell M."/>
            <person name="Calderon D."/>
            <person name="Renjifo C."/>
            <person name="Currier R.B."/>
            <person name="Salgado D."/>
            <person name="Pla D."/>
            <person name="Sanz L."/>
            <person name="Hyder A.S."/>
            <person name="Ribeiro J.M."/>
            <person name="Arntzen J.W."/>
            <person name="van den Thillart G.E."/>
            <person name="Boetzer M."/>
            <person name="Pirovano W."/>
            <person name="Dirks R.P."/>
            <person name="Spaink H.P."/>
            <person name="Duboule D."/>
            <person name="McGlinn E."/>
            <person name="Kini R.M."/>
            <person name="Richardson M.K."/>
        </authorList>
    </citation>
    <scope>NUCLEOTIDE SEQUENCE</scope>
    <source>
        <tissue evidence="2">Blood</tissue>
    </source>
</reference>
<evidence type="ECO:0000313" key="3">
    <source>
        <dbReference type="Proteomes" id="UP000018936"/>
    </source>
</evidence>
<dbReference type="Pfam" id="PF24795">
    <property type="entry name" value="WDR62-MABP1_CC"/>
    <property type="match status" value="1"/>
</dbReference>
<protein>
    <submittedName>
        <fullName evidence="2">WD repeat-containing protein 62</fullName>
    </submittedName>
</protein>
<dbReference type="InterPro" id="IPR056364">
    <property type="entry name" value="WDR62-MABP1_CC"/>
</dbReference>
<dbReference type="OrthoDB" id="10388296at2759"/>
<dbReference type="EMBL" id="AZIM01005175">
    <property type="protein sequence ID" value="ETE59852.1"/>
    <property type="molecule type" value="Genomic_DNA"/>
</dbReference>
<proteinExistence type="predicted"/>
<dbReference type="AlphaFoldDB" id="V8NE64"/>
<accession>V8NE64</accession>
<keyword evidence="3" id="KW-1185">Reference proteome</keyword>
<feature type="domain" description="MABP1/WRD62 coiled-coil" evidence="1">
    <location>
        <begin position="34"/>
        <end position="129"/>
    </location>
</feature>
<dbReference type="Proteomes" id="UP000018936">
    <property type="component" value="Unassembled WGS sequence"/>
</dbReference>
<sequence>KPPPEIHPEVKGSLEAKASSVSEIQALVKNFEGSLQSLRLKFQETLQLYDKVLSGPGGTEEELAHVQHRLSSTFSWMKSELATRDSKGKADVATATDPSSFWPICLQEGEAHALLKHYSDSLLNVVQKKLEEARKTSLP</sequence>
<gene>
    <name evidence="2" type="primary">Wdr62</name>
    <name evidence="2" type="ORF">L345_14409</name>
</gene>
<organism evidence="2 3">
    <name type="scientific">Ophiophagus hannah</name>
    <name type="common">King cobra</name>
    <name type="synonym">Naja hannah</name>
    <dbReference type="NCBI Taxonomy" id="8665"/>
    <lineage>
        <taxon>Eukaryota</taxon>
        <taxon>Metazoa</taxon>
        <taxon>Chordata</taxon>
        <taxon>Craniata</taxon>
        <taxon>Vertebrata</taxon>
        <taxon>Euteleostomi</taxon>
        <taxon>Lepidosauria</taxon>
        <taxon>Squamata</taxon>
        <taxon>Bifurcata</taxon>
        <taxon>Unidentata</taxon>
        <taxon>Episquamata</taxon>
        <taxon>Toxicofera</taxon>
        <taxon>Serpentes</taxon>
        <taxon>Colubroidea</taxon>
        <taxon>Elapidae</taxon>
        <taxon>Elapinae</taxon>
        <taxon>Ophiophagus</taxon>
    </lineage>
</organism>
<evidence type="ECO:0000313" key="2">
    <source>
        <dbReference type="EMBL" id="ETE59852.1"/>
    </source>
</evidence>
<feature type="non-terminal residue" evidence="2">
    <location>
        <position position="1"/>
    </location>
</feature>
<name>V8NE64_OPHHA</name>
<evidence type="ECO:0000259" key="1">
    <source>
        <dbReference type="Pfam" id="PF24795"/>
    </source>
</evidence>